<feature type="compositionally biased region" description="Low complexity" evidence="10">
    <location>
        <begin position="164"/>
        <end position="211"/>
    </location>
</feature>
<dbReference type="Gene3D" id="2.60.40.420">
    <property type="entry name" value="Cupredoxins - blue copper proteins"/>
    <property type="match status" value="1"/>
</dbReference>
<protein>
    <submittedName>
        <fullName evidence="12">OLC1v1023087C1</fullName>
    </submittedName>
</protein>
<evidence type="ECO:0000256" key="8">
    <source>
        <dbReference type="ARBA" id="ARBA00023288"/>
    </source>
</evidence>
<feature type="compositionally biased region" description="Low complexity" evidence="10">
    <location>
        <begin position="228"/>
        <end position="246"/>
    </location>
</feature>
<keyword evidence="3" id="KW-0336">GPI-anchor</keyword>
<evidence type="ECO:0000313" key="12">
    <source>
        <dbReference type="EMBL" id="CAI9088683.1"/>
    </source>
</evidence>
<evidence type="ECO:0000256" key="9">
    <source>
        <dbReference type="ARBA" id="ARBA00035011"/>
    </source>
</evidence>
<comment type="subcellular location">
    <subcellularLocation>
        <location evidence="1">Cell membrane</location>
        <topology evidence="1">Lipid-anchor</topology>
        <topology evidence="1">GPI-anchor</topology>
    </subcellularLocation>
</comment>
<keyword evidence="6" id="KW-1015">Disulfide bond</keyword>
<evidence type="ECO:0000256" key="6">
    <source>
        <dbReference type="ARBA" id="ARBA00023157"/>
    </source>
</evidence>
<keyword evidence="7" id="KW-0325">Glycoprotein</keyword>
<gene>
    <name evidence="12" type="ORF">OLC1_LOCUS1200</name>
</gene>
<evidence type="ECO:0000256" key="5">
    <source>
        <dbReference type="ARBA" id="ARBA00023136"/>
    </source>
</evidence>
<dbReference type="InterPro" id="IPR039391">
    <property type="entry name" value="Phytocyanin-like"/>
</dbReference>
<keyword evidence="4" id="KW-0732">Signal</keyword>
<dbReference type="Proteomes" id="UP001161247">
    <property type="component" value="Chromosome 1"/>
</dbReference>
<feature type="domain" description="Phytocyanin" evidence="11">
    <location>
        <begin position="30"/>
        <end position="131"/>
    </location>
</feature>
<dbReference type="Pfam" id="PF02298">
    <property type="entry name" value="Cu_bind_like"/>
    <property type="match status" value="1"/>
</dbReference>
<dbReference type="GO" id="GO:0009055">
    <property type="term" value="F:electron transfer activity"/>
    <property type="evidence" value="ECO:0007669"/>
    <property type="project" value="InterPro"/>
</dbReference>
<evidence type="ECO:0000313" key="13">
    <source>
        <dbReference type="Proteomes" id="UP001161247"/>
    </source>
</evidence>
<evidence type="ECO:0000259" key="11">
    <source>
        <dbReference type="PROSITE" id="PS51485"/>
    </source>
</evidence>
<evidence type="ECO:0000256" key="7">
    <source>
        <dbReference type="ARBA" id="ARBA00023180"/>
    </source>
</evidence>
<dbReference type="PANTHER" id="PTHR33021:SF185">
    <property type="entry name" value="EARLY NODULIN-LIKE PROTEIN 3-RELATED"/>
    <property type="match status" value="1"/>
</dbReference>
<comment type="similarity">
    <text evidence="9">Belongs to the early nodulin-like (ENODL) family.</text>
</comment>
<dbReference type="FunFam" id="2.60.40.420:FF:000010">
    <property type="entry name" value="Early nodulin-like protein 1"/>
    <property type="match status" value="1"/>
</dbReference>
<name>A0AAV1C0L3_OLDCO</name>
<accession>A0AAV1C0L3</accession>
<feature type="compositionally biased region" description="Pro residues" evidence="10">
    <location>
        <begin position="137"/>
        <end position="163"/>
    </location>
</feature>
<feature type="compositionally biased region" description="Polar residues" evidence="10">
    <location>
        <begin position="247"/>
        <end position="259"/>
    </location>
</feature>
<dbReference type="InterPro" id="IPR008972">
    <property type="entry name" value="Cupredoxin"/>
</dbReference>
<evidence type="ECO:0000256" key="10">
    <source>
        <dbReference type="SAM" id="MobiDB-lite"/>
    </source>
</evidence>
<evidence type="ECO:0000256" key="3">
    <source>
        <dbReference type="ARBA" id="ARBA00022622"/>
    </source>
</evidence>
<dbReference type="GO" id="GO:0005886">
    <property type="term" value="C:plasma membrane"/>
    <property type="evidence" value="ECO:0007669"/>
    <property type="project" value="UniProtKB-SubCell"/>
</dbReference>
<organism evidence="12 13">
    <name type="scientific">Oldenlandia corymbosa var. corymbosa</name>
    <dbReference type="NCBI Taxonomy" id="529605"/>
    <lineage>
        <taxon>Eukaryota</taxon>
        <taxon>Viridiplantae</taxon>
        <taxon>Streptophyta</taxon>
        <taxon>Embryophyta</taxon>
        <taxon>Tracheophyta</taxon>
        <taxon>Spermatophyta</taxon>
        <taxon>Magnoliopsida</taxon>
        <taxon>eudicotyledons</taxon>
        <taxon>Gunneridae</taxon>
        <taxon>Pentapetalae</taxon>
        <taxon>asterids</taxon>
        <taxon>lamiids</taxon>
        <taxon>Gentianales</taxon>
        <taxon>Rubiaceae</taxon>
        <taxon>Rubioideae</taxon>
        <taxon>Spermacoceae</taxon>
        <taxon>Hedyotis-Oldenlandia complex</taxon>
        <taxon>Oldenlandia</taxon>
    </lineage>
</organism>
<keyword evidence="2" id="KW-1003">Cell membrane</keyword>
<dbReference type="SUPFAM" id="SSF49503">
    <property type="entry name" value="Cupredoxins"/>
    <property type="match status" value="1"/>
</dbReference>
<dbReference type="InterPro" id="IPR041846">
    <property type="entry name" value="ENL_dom"/>
</dbReference>
<dbReference type="CDD" id="cd11019">
    <property type="entry name" value="OsENODL1_like"/>
    <property type="match status" value="1"/>
</dbReference>
<feature type="compositionally biased region" description="Pro residues" evidence="10">
    <location>
        <begin position="212"/>
        <end position="227"/>
    </location>
</feature>
<evidence type="ECO:0000256" key="1">
    <source>
        <dbReference type="ARBA" id="ARBA00004609"/>
    </source>
</evidence>
<dbReference type="InterPro" id="IPR003245">
    <property type="entry name" value="Phytocyanin_dom"/>
</dbReference>
<feature type="region of interest" description="Disordered" evidence="10">
    <location>
        <begin position="137"/>
        <end position="259"/>
    </location>
</feature>
<dbReference type="PROSITE" id="PS51485">
    <property type="entry name" value="PHYTOCYANIN"/>
    <property type="match status" value="1"/>
</dbReference>
<dbReference type="PRINTS" id="PR01217">
    <property type="entry name" value="PRICHEXTENSN"/>
</dbReference>
<sequence>MIMAADTKKYYCSSVFLIFVVIFMQSSYAYQFYVGGRAGWVVNPPEDYNHWAGRMRFQVNDTLFFKYEKGSNSVFEVNRDDYNQCNTNNPILKLEDGNSIFKFDRSGPFYFISGNKTLCDQGQKIITVVLAIRPPPPAPVTPAPPGQTPAPAPAPVSTPPAPAPAGLSPALTPASSPAPASSVSPSISPSPIATPPAAGGSNASTPETSPGSSPPVPSSGESPPSPPGSSGSSSSSPPSTPNGNTPANNESSSARPAISTTSTVLMSAVSLVFVATLGAPIF</sequence>
<evidence type="ECO:0000256" key="2">
    <source>
        <dbReference type="ARBA" id="ARBA00022475"/>
    </source>
</evidence>
<keyword evidence="8" id="KW-0449">Lipoprotein</keyword>
<dbReference type="AlphaFoldDB" id="A0AAV1C0L3"/>
<proteinExistence type="inferred from homology"/>
<evidence type="ECO:0000256" key="4">
    <source>
        <dbReference type="ARBA" id="ARBA00022729"/>
    </source>
</evidence>
<keyword evidence="13" id="KW-1185">Reference proteome</keyword>
<dbReference type="PANTHER" id="PTHR33021">
    <property type="entry name" value="BLUE COPPER PROTEIN"/>
    <property type="match status" value="1"/>
</dbReference>
<dbReference type="GO" id="GO:0098552">
    <property type="term" value="C:side of membrane"/>
    <property type="evidence" value="ECO:0007669"/>
    <property type="project" value="UniProtKB-KW"/>
</dbReference>
<dbReference type="EMBL" id="OX459118">
    <property type="protein sequence ID" value="CAI9088683.1"/>
    <property type="molecule type" value="Genomic_DNA"/>
</dbReference>
<keyword evidence="5" id="KW-0472">Membrane</keyword>
<reference evidence="12" key="1">
    <citation type="submission" date="2023-03" db="EMBL/GenBank/DDBJ databases">
        <authorList>
            <person name="Julca I."/>
        </authorList>
    </citation>
    <scope>NUCLEOTIDE SEQUENCE</scope>
</reference>